<name>K9ZZB2_DEIPD</name>
<evidence type="ECO:0000313" key="2">
    <source>
        <dbReference type="Proteomes" id="UP000010467"/>
    </source>
</evidence>
<accession>K9ZZB2</accession>
<sequence>MSTAGLLGKLLHSLDARVPEDPLVTQARRVTGQLRRVEVSWAPRALWWQHEFHAVSELEALLEVPFGWLTRRPAMLRAFTRAHALLWKTEVALHEAGHGAAGLLAGFEPALSWTTARRSYPGGVARPTRHPGPSATLRWTWKGQERRVVVNGGELGLDLPERLVAFGLAPRLLALPGGTPLSLSAHDERQVEQYLRSAARGESPEAVVSRIEGRLREHPDFKSGAHALARALIESWPNGLSATETRAVFTAACEERRGHSA</sequence>
<dbReference type="EMBL" id="CP003382">
    <property type="protein sequence ID" value="AFZ66936.1"/>
    <property type="molecule type" value="Genomic_DNA"/>
</dbReference>
<dbReference type="Proteomes" id="UP000010467">
    <property type="component" value="Chromosome"/>
</dbReference>
<evidence type="ECO:0000313" key="1">
    <source>
        <dbReference type="EMBL" id="AFZ66936.1"/>
    </source>
</evidence>
<dbReference type="AlphaFoldDB" id="K9ZZB2"/>
<protein>
    <submittedName>
        <fullName evidence="1">Uncharacterized protein</fullName>
    </submittedName>
</protein>
<keyword evidence="2" id="KW-1185">Reference proteome</keyword>
<dbReference type="OrthoDB" id="70325at2"/>
<reference evidence="2" key="1">
    <citation type="submission" date="2012-03" db="EMBL/GenBank/DDBJ databases">
        <title>Complete sequence of chromosome of Deinococcus peraridilitoris DSM 19664.</title>
        <authorList>
            <person name="Lucas S."/>
            <person name="Copeland A."/>
            <person name="Lapidus A."/>
            <person name="Glavina del Rio T."/>
            <person name="Dalin E."/>
            <person name="Tice H."/>
            <person name="Bruce D."/>
            <person name="Goodwin L."/>
            <person name="Pitluck S."/>
            <person name="Peters L."/>
            <person name="Mikhailova N."/>
            <person name="Lu M."/>
            <person name="Kyrpides N."/>
            <person name="Mavromatis K."/>
            <person name="Ivanova N."/>
            <person name="Brettin T."/>
            <person name="Detter J.C."/>
            <person name="Han C."/>
            <person name="Larimer F."/>
            <person name="Land M."/>
            <person name="Hauser L."/>
            <person name="Markowitz V."/>
            <person name="Cheng J.-F."/>
            <person name="Hugenholtz P."/>
            <person name="Woyke T."/>
            <person name="Wu D."/>
            <person name="Pukall R."/>
            <person name="Steenblock K."/>
            <person name="Brambilla E."/>
            <person name="Klenk H.-P."/>
            <person name="Eisen J.A."/>
        </authorList>
    </citation>
    <scope>NUCLEOTIDE SEQUENCE [LARGE SCALE GENOMIC DNA]</scope>
    <source>
        <strain evidence="2">DSM 19664 / LMG 22246 / CIP 109416 / KR-200</strain>
    </source>
</reference>
<dbReference type="RefSeq" id="WP_015235244.1">
    <property type="nucleotide sequence ID" value="NC_019793.1"/>
</dbReference>
<dbReference type="PATRIC" id="fig|937777.3.peg.1397"/>
<gene>
    <name evidence="1" type="ordered locus">Deipe_1394</name>
</gene>
<organism evidence="1 2">
    <name type="scientific">Deinococcus peraridilitoris (strain DSM 19664 / LMG 22246 / CIP 109416 / KR-200)</name>
    <dbReference type="NCBI Taxonomy" id="937777"/>
    <lineage>
        <taxon>Bacteria</taxon>
        <taxon>Thermotogati</taxon>
        <taxon>Deinococcota</taxon>
        <taxon>Deinococci</taxon>
        <taxon>Deinococcales</taxon>
        <taxon>Deinococcaceae</taxon>
        <taxon>Deinococcus</taxon>
    </lineage>
</organism>
<dbReference type="KEGG" id="dpd:Deipe_1394"/>
<dbReference type="HOGENOM" id="CLU_1064445_0_0_0"/>
<proteinExistence type="predicted"/>